<evidence type="ECO:0000256" key="1">
    <source>
        <dbReference type="SAM" id="SignalP"/>
    </source>
</evidence>
<accession>A0A0C2SIX7</accession>
<name>A0A0C2SIX7_AMAMK</name>
<evidence type="ECO:0000313" key="3">
    <source>
        <dbReference type="Proteomes" id="UP000054549"/>
    </source>
</evidence>
<reference evidence="2 3" key="1">
    <citation type="submission" date="2014-04" db="EMBL/GenBank/DDBJ databases">
        <title>Evolutionary Origins and Diversification of the Mycorrhizal Mutualists.</title>
        <authorList>
            <consortium name="DOE Joint Genome Institute"/>
            <consortium name="Mycorrhizal Genomics Consortium"/>
            <person name="Kohler A."/>
            <person name="Kuo A."/>
            <person name="Nagy L.G."/>
            <person name="Floudas D."/>
            <person name="Copeland A."/>
            <person name="Barry K.W."/>
            <person name="Cichocki N."/>
            <person name="Veneault-Fourrey C."/>
            <person name="LaButti K."/>
            <person name="Lindquist E.A."/>
            <person name="Lipzen A."/>
            <person name="Lundell T."/>
            <person name="Morin E."/>
            <person name="Murat C."/>
            <person name="Riley R."/>
            <person name="Ohm R."/>
            <person name="Sun H."/>
            <person name="Tunlid A."/>
            <person name="Henrissat B."/>
            <person name="Grigoriev I.V."/>
            <person name="Hibbett D.S."/>
            <person name="Martin F."/>
        </authorList>
    </citation>
    <scope>NUCLEOTIDE SEQUENCE [LARGE SCALE GENOMIC DNA]</scope>
    <source>
        <strain evidence="2 3">Koide BX008</strain>
    </source>
</reference>
<keyword evidence="1" id="KW-0732">Signal</keyword>
<dbReference type="InParanoid" id="A0A0C2SIX7"/>
<sequence length="66" mass="7521">MAMNRICLLVFWSIGSTSNDIKYSLNLFRFANLLPTLRISTNTLIPSTVTFNANVQPRIHESFTVM</sequence>
<dbReference type="EMBL" id="KN818262">
    <property type="protein sequence ID" value="KIL63155.1"/>
    <property type="molecule type" value="Genomic_DNA"/>
</dbReference>
<dbReference type="AlphaFoldDB" id="A0A0C2SIX7"/>
<feature type="chain" id="PRO_5002155625" description="Secreted protein" evidence="1">
    <location>
        <begin position="19"/>
        <end position="66"/>
    </location>
</feature>
<proteinExistence type="predicted"/>
<dbReference type="Proteomes" id="UP000054549">
    <property type="component" value="Unassembled WGS sequence"/>
</dbReference>
<evidence type="ECO:0008006" key="4">
    <source>
        <dbReference type="Google" id="ProtNLM"/>
    </source>
</evidence>
<evidence type="ECO:0000313" key="2">
    <source>
        <dbReference type="EMBL" id="KIL63155.1"/>
    </source>
</evidence>
<keyword evidence="3" id="KW-1185">Reference proteome</keyword>
<organism evidence="2 3">
    <name type="scientific">Amanita muscaria (strain Koide BX008)</name>
    <dbReference type="NCBI Taxonomy" id="946122"/>
    <lineage>
        <taxon>Eukaryota</taxon>
        <taxon>Fungi</taxon>
        <taxon>Dikarya</taxon>
        <taxon>Basidiomycota</taxon>
        <taxon>Agaricomycotina</taxon>
        <taxon>Agaricomycetes</taxon>
        <taxon>Agaricomycetidae</taxon>
        <taxon>Agaricales</taxon>
        <taxon>Pluteineae</taxon>
        <taxon>Amanitaceae</taxon>
        <taxon>Amanita</taxon>
    </lineage>
</organism>
<feature type="signal peptide" evidence="1">
    <location>
        <begin position="1"/>
        <end position="18"/>
    </location>
</feature>
<protein>
    <recommendedName>
        <fullName evidence="4">Secreted protein</fullName>
    </recommendedName>
</protein>
<gene>
    <name evidence="2" type="ORF">M378DRAFT_164846</name>
</gene>
<dbReference type="HOGENOM" id="CLU_2830692_0_0_1"/>